<evidence type="ECO:0008006" key="3">
    <source>
        <dbReference type="Google" id="ProtNLM"/>
    </source>
</evidence>
<accession>A0A2V2MWK9</accession>
<reference evidence="1 2" key="1">
    <citation type="submission" date="2018-05" db="EMBL/GenBank/DDBJ databases">
        <title>Draft genome of Methanospirillum lacunae Ki8-1.</title>
        <authorList>
            <person name="Dueholm M.S."/>
            <person name="Nielsen P.H."/>
            <person name="Bakmann L.F."/>
            <person name="Otzen D.E."/>
        </authorList>
    </citation>
    <scope>NUCLEOTIDE SEQUENCE [LARGE SCALE GENOMIC DNA]</scope>
    <source>
        <strain evidence="1 2">Ki8-1</strain>
    </source>
</reference>
<dbReference type="InterPro" id="IPR036866">
    <property type="entry name" value="RibonucZ/Hydroxyglut_hydro"/>
</dbReference>
<evidence type="ECO:0000313" key="2">
    <source>
        <dbReference type="Proteomes" id="UP000245657"/>
    </source>
</evidence>
<evidence type="ECO:0000313" key="1">
    <source>
        <dbReference type="EMBL" id="PWR70645.1"/>
    </source>
</evidence>
<dbReference type="InterPro" id="IPR052159">
    <property type="entry name" value="Competence_DNA_uptake"/>
</dbReference>
<sequence length="391" mass="40765">MKSVHKFYIPFFVIILCAFVVTLVTADGYGVLDSGTAGSANVMSSSSGVGENVMNTLPSVGESGNVINPSSVNLKNSTILNTLPSVDNNGDVINPSTDGLANVMNSLPSEKKADPGSNDLKVYYLNTSHGDATLLESSGHFMIIDAGDTRDSSAVINYLDTTGVKTLDYAIATNLDESAIGGMTNIMEKFPVSIFSGPSNSFSSPTYDEIKTMIDEKGVGFEQAASGVSLPFGDTSVQFISTSTSEINASDNALSVLVKTGSVTFLFTGNQNLGLSPATFWAVPNKDVQGSLASLSEIAPEVLVINPGDSGINNTTLDTLKKLKIDPLLTNVDGNIVVTSDGNEYQISTGSGKSFKKPVPEGTPTYQASPVTNVTSSDAHLLNGVATNSVI</sequence>
<gene>
    <name evidence="1" type="ORF">DK846_14750</name>
</gene>
<dbReference type="GeneID" id="97547626"/>
<dbReference type="Gene3D" id="3.60.15.10">
    <property type="entry name" value="Ribonuclease Z/Hydroxyacylglutathione hydrolase-like"/>
    <property type="match status" value="1"/>
</dbReference>
<keyword evidence="2" id="KW-1185">Reference proteome</keyword>
<dbReference type="AlphaFoldDB" id="A0A2V2MWK9"/>
<dbReference type="Proteomes" id="UP000245657">
    <property type="component" value="Unassembled WGS sequence"/>
</dbReference>
<organism evidence="1 2">
    <name type="scientific">Methanospirillum lacunae</name>
    <dbReference type="NCBI Taxonomy" id="668570"/>
    <lineage>
        <taxon>Archaea</taxon>
        <taxon>Methanobacteriati</taxon>
        <taxon>Methanobacteriota</taxon>
        <taxon>Stenosarchaea group</taxon>
        <taxon>Methanomicrobia</taxon>
        <taxon>Methanomicrobiales</taxon>
        <taxon>Methanospirillaceae</taxon>
        <taxon>Methanospirillum</taxon>
    </lineage>
</organism>
<name>A0A2V2MWK9_9EURY</name>
<protein>
    <recommendedName>
        <fullName evidence="3">MBL fold metallo-hydrolase</fullName>
    </recommendedName>
</protein>
<dbReference type="PANTHER" id="PTHR30619">
    <property type="entry name" value="DNA INTERNALIZATION/COMPETENCE PROTEIN COMEC/REC2"/>
    <property type="match status" value="1"/>
</dbReference>
<dbReference type="PANTHER" id="PTHR30619:SF7">
    <property type="entry name" value="BETA-LACTAMASE DOMAIN PROTEIN"/>
    <property type="match status" value="1"/>
</dbReference>
<comment type="caution">
    <text evidence="1">The sequence shown here is derived from an EMBL/GenBank/DDBJ whole genome shotgun (WGS) entry which is preliminary data.</text>
</comment>
<dbReference type="SUPFAM" id="SSF56281">
    <property type="entry name" value="Metallo-hydrolase/oxidoreductase"/>
    <property type="match status" value="1"/>
</dbReference>
<proteinExistence type="predicted"/>
<dbReference type="EMBL" id="QGMY01000011">
    <property type="protein sequence ID" value="PWR70645.1"/>
    <property type="molecule type" value="Genomic_DNA"/>
</dbReference>
<dbReference type="RefSeq" id="WP_109969758.1">
    <property type="nucleotide sequence ID" value="NZ_CP176093.1"/>
</dbReference>